<evidence type="ECO:0000313" key="1">
    <source>
        <dbReference type="EMBL" id="NJB90550.1"/>
    </source>
</evidence>
<sequence length="67" mass="7202">MTINWIPIAELPPAFLDGRPTLLWTSIGPYVGGMERATAGGEKSWHTLPDGLQIEGVTHFAAINTPS</sequence>
<accession>A0A7X5XSK5</accession>
<dbReference type="AlphaFoldDB" id="A0A7X5XSK5"/>
<keyword evidence="2" id="KW-1185">Reference proteome</keyword>
<organism evidence="1 2">
    <name type="scientific">Sphingopyxis italica</name>
    <dbReference type="NCBI Taxonomy" id="1129133"/>
    <lineage>
        <taxon>Bacteria</taxon>
        <taxon>Pseudomonadati</taxon>
        <taxon>Pseudomonadota</taxon>
        <taxon>Alphaproteobacteria</taxon>
        <taxon>Sphingomonadales</taxon>
        <taxon>Sphingomonadaceae</taxon>
        <taxon>Sphingopyxis</taxon>
    </lineage>
</organism>
<proteinExistence type="predicted"/>
<dbReference type="RefSeq" id="WP_167921980.1">
    <property type="nucleotide sequence ID" value="NZ_JAATIT010000003.1"/>
</dbReference>
<dbReference type="EMBL" id="JAATIT010000003">
    <property type="protein sequence ID" value="NJB90550.1"/>
    <property type="molecule type" value="Genomic_DNA"/>
</dbReference>
<comment type="caution">
    <text evidence="1">The sequence shown here is derived from an EMBL/GenBank/DDBJ whole genome shotgun (WGS) entry which is preliminary data.</text>
</comment>
<dbReference type="Proteomes" id="UP000535078">
    <property type="component" value="Unassembled WGS sequence"/>
</dbReference>
<evidence type="ECO:0000313" key="2">
    <source>
        <dbReference type="Proteomes" id="UP000535078"/>
    </source>
</evidence>
<gene>
    <name evidence="1" type="ORF">GGR90_002744</name>
</gene>
<name>A0A7X5XSK5_9SPHN</name>
<reference evidence="1 2" key="1">
    <citation type="submission" date="2020-03" db="EMBL/GenBank/DDBJ databases">
        <title>Genomic Encyclopedia of Type Strains, Phase IV (KMG-IV): sequencing the most valuable type-strain genomes for metagenomic binning, comparative biology and taxonomic classification.</title>
        <authorList>
            <person name="Goeker M."/>
        </authorList>
    </citation>
    <scope>NUCLEOTIDE SEQUENCE [LARGE SCALE GENOMIC DNA]</scope>
    <source>
        <strain evidence="1 2">DSM 25229</strain>
    </source>
</reference>
<protein>
    <submittedName>
        <fullName evidence="1">Uncharacterized protein</fullName>
    </submittedName>
</protein>